<feature type="transmembrane region" description="Helical" evidence="2">
    <location>
        <begin position="73"/>
        <end position="98"/>
    </location>
</feature>
<organism evidence="3 4">
    <name type="scientific">Candidatus Curtissbacteria bacterium GW2011_GWA1_40_16</name>
    <dbReference type="NCBI Taxonomy" id="1618405"/>
    <lineage>
        <taxon>Bacteria</taxon>
        <taxon>Candidatus Curtissiibacteriota</taxon>
    </lineage>
</organism>
<dbReference type="AlphaFoldDB" id="A0A0G0RM82"/>
<keyword evidence="2" id="KW-0812">Transmembrane</keyword>
<feature type="transmembrane region" description="Helical" evidence="2">
    <location>
        <begin position="41"/>
        <end position="61"/>
    </location>
</feature>
<keyword evidence="2" id="KW-1133">Transmembrane helix</keyword>
<keyword evidence="2" id="KW-0472">Membrane</keyword>
<evidence type="ECO:0000256" key="1">
    <source>
        <dbReference type="SAM" id="MobiDB-lite"/>
    </source>
</evidence>
<evidence type="ECO:0000256" key="2">
    <source>
        <dbReference type="SAM" id="Phobius"/>
    </source>
</evidence>
<feature type="compositionally biased region" description="Low complexity" evidence="1">
    <location>
        <begin position="122"/>
        <end position="140"/>
    </location>
</feature>
<reference evidence="3 4" key="1">
    <citation type="journal article" date="2015" name="Nature">
        <title>rRNA introns, odd ribosomes, and small enigmatic genomes across a large radiation of phyla.</title>
        <authorList>
            <person name="Brown C.T."/>
            <person name="Hug L.A."/>
            <person name="Thomas B.C."/>
            <person name="Sharon I."/>
            <person name="Castelle C.J."/>
            <person name="Singh A."/>
            <person name="Wilkins M.J."/>
            <person name="Williams K.H."/>
            <person name="Banfield J.F."/>
        </authorList>
    </citation>
    <scope>NUCLEOTIDE SEQUENCE [LARGE SCALE GENOMIC DNA]</scope>
</reference>
<evidence type="ECO:0000313" key="4">
    <source>
        <dbReference type="Proteomes" id="UP000034531"/>
    </source>
</evidence>
<evidence type="ECO:0000313" key="3">
    <source>
        <dbReference type="EMBL" id="KKR51011.1"/>
    </source>
</evidence>
<accession>A0A0G0RM82</accession>
<dbReference type="Proteomes" id="UP000034531">
    <property type="component" value="Unassembled WGS sequence"/>
</dbReference>
<name>A0A0G0RM82_9BACT</name>
<proteinExistence type="predicted"/>
<sequence>MWSKVSSYFVNKNSEEFDKAWQQLVKTIQNNWRGSVKRKTVVLFVIICLGAIFWPLVLIFLSYSLTRIFKSPAIRVVLIIFLWIITIPFTIAWGSGLYEAFTGSKSTSKQEVKRINSPSPQPSSSEPPFSTSSPQSSPTLAPTPTPKPKPVSFDPDLGNNYVAANFAKDFFGTANKAAPGYIKSVRVDLTPEDLGGKSEEDYKKNLISVYLTVKVDSYLWNTTGESGQKDLAASFLNAISNSFGGIRHVIITNGARTVATAEWPLFGGEPKITLK</sequence>
<protein>
    <submittedName>
        <fullName evidence="3">Uncharacterized protein</fullName>
    </submittedName>
</protein>
<comment type="caution">
    <text evidence="3">The sequence shown here is derived from an EMBL/GenBank/DDBJ whole genome shotgun (WGS) entry which is preliminary data.</text>
</comment>
<gene>
    <name evidence="3" type="ORF">UT84_C0003G0006</name>
</gene>
<dbReference type="EMBL" id="LBYI01000003">
    <property type="protein sequence ID" value="KKR51011.1"/>
    <property type="molecule type" value="Genomic_DNA"/>
</dbReference>
<feature type="region of interest" description="Disordered" evidence="1">
    <location>
        <begin position="109"/>
        <end position="152"/>
    </location>
</feature>